<dbReference type="Pfam" id="PF13395">
    <property type="entry name" value="HNH_4"/>
    <property type="match status" value="1"/>
</dbReference>
<dbReference type="AlphaFoldDB" id="A0A1G7XFR6"/>
<name>A0A1G7XFR6_9SPHI</name>
<evidence type="ECO:0000313" key="2">
    <source>
        <dbReference type="EMBL" id="SDG82953.1"/>
    </source>
</evidence>
<dbReference type="EMBL" id="FNCH01000011">
    <property type="protein sequence ID" value="SDG82953.1"/>
    <property type="molecule type" value="Genomic_DNA"/>
</dbReference>
<keyword evidence="2" id="KW-0255">Endonuclease</keyword>
<protein>
    <submittedName>
        <fullName evidence="2">HNH endonuclease</fullName>
    </submittedName>
</protein>
<reference evidence="3" key="1">
    <citation type="submission" date="2016-10" db="EMBL/GenBank/DDBJ databases">
        <authorList>
            <person name="Varghese N."/>
            <person name="Submissions S."/>
        </authorList>
    </citation>
    <scope>NUCLEOTIDE SEQUENCE [LARGE SCALE GENOMIC DNA]</scope>
    <source>
        <strain evidence="3">DSM 17933</strain>
    </source>
</reference>
<organism evidence="2 3">
    <name type="scientific">Pedobacter terrae</name>
    <dbReference type="NCBI Taxonomy" id="405671"/>
    <lineage>
        <taxon>Bacteria</taxon>
        <taxon>Pseudomonadati</taxon>
        <taxon>Bacteroidota</taxon>
        <taxon>Sphingobacteriia</taxon>
        <taxon>Sphingobacteriales</taxon>
        <taxon>Sphingobacteriaceae</taxon>
        <taxon>Pedobacter</taxon>
    </lineage>
</organism>
<evidence type="ECO:0000313" key="3">
    <source>
        <dbReference type="Proteomes" id="UP000199643"/>
    </source>
</evidence>
<dbReference type="Proteomes" id="UP000199643">
    <property type="component" value="Unassembled WGS sequence"/>
</dbReference>
<sequence length="355" mass="41414">MNFALPQRTGLPISALTASFNNTSATYKYYWLLSILSELEKGNAIIPKHRIFAGMVSLAWYTVNYFHVSFGKQDQLQRAIKQIRDLEGITIDEKQEVVKQKIINSLNPLTARAIQYFDQEVPHRYLSPWFPELKGNRAEIYRLSAAFENDCPYALNEQNITINPLWHGYLVEHAGILKAFCYWHLSLYLQKHNPNVPDIPNKLIKPARRNNLLNQRKFWNRVLDHTGPLECIYTHKKLVHGSFAVEHFIPYAFVSHDLIWNLIPADPSFNSRKNDKLPRMEDYFDGYYQLQKTAIEVMTENYPKEPIMEDYLSLFPNANAQQLPETDLRGRFLENVQPLLTIANNNGFEYMGKFL</sequence>
<dbReference type="STRING" id="405671.SAMN05421827_111195"/>
<dbReference type="Gene3D" id="1.10.30.50">
    <property type="match status" value="1"/>
</dbReference>
<keyword evidence="3" id="KW-1185">Reference proteome</keyword>
<dbReference type="GO" id="GO:0004519">
    <property type="term" value="F:endonuclease activity"/>
    <property type="evidence" value="ECO:0007669"/>
    <property type="project" value="UniProtKB-KW"/>
</dbReference>
<dbReference type="InterPro" id="IPR003615">
    <property type="entry name" value="HNH_nuc"/>
</dbReference>
<proteinExistence type="predicted"/>
<gene>
    <name evidence="2" type="ORF">SAMN05421827_111195</name>
</gene>
<keyword evidence="2" id="KW-0540">Nuclease</keyword>
<accession>A0A1G7XFR6</accession>
<evidence type="ECO:0000259" key="1">
    <source>
        <dbReference type="Pfam" id="PF13395"/>
    </source>
</evidence>
<feature type="domain" description="HNH nuclease" evidence="1">
    <location>
        <begin position="232"/>
        <end position="278"/>
    </location>
</feature>
<dbReference type="OrthoDB" id="489287at2"/>
<keyword evidence="2" id="KW-0378">Hydrolase</keyword>